<feature type="compositionally biased region" description="Polar residues" evidence="2">
    <location>
        <begin position="2603"/>
        <end position="2615"/>
    </location>
</feature>
<evidence type="ECO:0000313" key="3">
    <source>
        <dbReference type="EMBL" id="WAR30209.1"/>
    </source>
</evidence>
<feature type="compositionally biased region" description="Basic and acidic residues" evidence="2">
    <location>
        <begin position="86"/>
        <end position="97"/>
    </location>
</feature>
<feature type="coiled-coil region" evidence="1">
    <location>
        <begin position="1558"/>
        <end position="1585"/>
    </location>
</feature>
<feature type="coiled-coil region" evidence="1">
    <location>
        <begin position="549"/>
        <end position="576"/>
    </location>
</feature>
<evidence type="ECO:0000313" key="4">
    <source>
        <dbReference type="Proteomes" id="UP001164746"/>
    </source>
</evidence>
<gene>
    <name evidence="3" type="ORF">MAR_003777</name>
</gene>
<dbReference type="EMBL" id="CP111027">
    <property type="protein sequence ID" value="WAR30209.1"/>
    <property type="molecule type" value="Genomic_DNA"/>
</dbReference>
<dbReference type="PANTHER" id="PTHR10337">
    <property type="entry name" value="SHC TRANSFORMING PROTEIN"/>
    <property type="match status" value="1"/>
</dbReference>
<feature type="coiled-coil region" evidence="1">
    <location>
        <begin position="2275"/>
        <end position="2313"/>
    </location>
</feature>
<feature type="region of interest" description="Disordered" evidence="2">
    <location>
        <begin position="2602"/>
        <end position="2641"/>
    </location>
</feature>
<keyword evidence="4" id="KW-1185">Reference proteome</keyword>
<feature type="coiled-coil region" evidence="1">
    <location>
        <begin position="1039"/>
        <end position="1066"/>
    </location>
</feature>
<feature type="coiled-coil region" evidence="1">
    <location>
        <begin position="682"/>
        <end position="802"/>
    </location>
</feature>
<feature type="compositionally biased region" description="Basic and acidic residues" evidence="2">
    <location>
        <begin position="490"/>
        <end position="513"/>
    </location>
</feature>
<keyword evidence="1" id="KW-0175">Coiled coil</keyword>
<feature type="compositionally biased region" description="Basic and acidic residues" evidence="2">
    <location>
        <begin position="167"/>
        <end position="179"/>
    </location>
</feature>
<feature type="coiled-coil region" evidence="1">
    <location>
        <begin position="875"/>
        <end position="996"/>
    </location>
</feature>
<feature type="compositionally biased region" description="Basic and acidic residues" evidence="2">
    <location>
        <begin position="189"/>
        <end position="200"/>
    </location>
</feature>
<feature type="compositionally biased region" description="Polar residues" evidence="2">
    <location>
        <begin position="219"/>
        <end position="233"/>
    </location>
</feature>
<feature type="coiled-coil region" evidence="1">
    <location>
        <begin position="2142"/>
        <end position="2215"/>
    </location>
</feature>
<feature type="region of interest" description="Disordered" evidence="2">
    <location>
        <begin position="216"/>
        <end position="248"/>
    </location>
</feature>
<feature type="region of interest" description="Disordered" evidence="2">
    <location>
        <begin position="59"/>
        <end position="147"/>
    </location>
</feature>
<feature type="compositionally biased region" description="Basic and acidic residues" evidence="2">
    <location>
        <begin position="2616"/>
        <end position="2627"/>
    </location>
</feature>
<feature type="compositionally biased region" description="Polar residues" evidence="2">
    <location>
        <begin position="473"/>
        <end position="489"/>
    </location>
</feature>
<evidence type="ECO:0000256" key="2">
    <source>
        <dbReference type="SAM" id="MobiDB-lite"/>
    </source>
</evidence>
<organism evidence="3 4">
    <name type="scientific">Mya arenaria</name>
    <name type="common">Soft-shell clam</name>
    <dbReference type="NCBI Taxonomy" id="6604"/>
    <lineage>
        <taxon>Eukaryota</taxon>
        <taxon>Metazoa</taxon>
        <taxon>Spiralia</taxon>
        <taxon>Lophotrochozoa</taxon>
        <taxon>Mollusca</taxon>
        <taxon>Bivalvia</taxon>
        <taxon>Autobranchia</taxon>
        <taxon>Heteroconchia</taxon>
        <taxon>Euheterodonta</taxon>
        <taxon>Imparidentia</taxon>
        <taxon>Neoheterodontei</taxon>
        <taxon>Myida</taxon>
        <taxon>Myoidea</taxon>
        <taxon>Myidae</taxon>
        <taxon>Mya</taxon>
    </lineage>
</organism>
<reference evidence="3" key="1">
    <citation type="submission" date="2022-11" db="EMBL/GenBank/DDBJ databases">
        <title>Centuries of genome instability and evolution in soft-shell clam transmissible cancer (bioRxiv).</title>
        <authorList>
            <person name="Hart S.F.M."/>
            <person name="Yonemitsu M.A."/>
            <person name="Giersch R.M."/>
            <person name="Beal B.F."/>
            <person name="Arriagada G."/>
            <person name="Davis B.W."/>
            <person name="Ostrander E.A."/>
            <person name="Goff S.P."/>
            <person name="Metzger M.J."/>
        </authorList>
    </citation>
    <scope>NUCLEOTIDE SEQUENCE</scope>
    <source>
        <strain evidence="3">MELC-2E11</strain>
        <tissue evidence="3">Siphon/mantle</tissue>
    </source>
</reference>
<dbReference type="PANTHER" id="PTHR10337:SF6">
    <property type="entry name" value="CENTROSOMAL PROTEIN OF 152 KDA"/>
    <property type="match status" value="1"/>
</dbReference>
<feature type="compositionally biased region" description="Basic and acidic residues" evidence="2">
    <location>
        <begin position="234"/>
        <end position="248"/>
    </location>
</feature>
<feature type="region of interest" description="Disordered" evidence="2">
    <location>
        <begin position="163"/>
        <end position="200"/>
    </location>
</feature>
<accession>A0ABY7G9I9</accession>
<feature type="region of interest" description="Disordered" evidence="2">
    <location>
        <begin position="317"/>
        <end position="344"/>
    </location>
</feature>
<name>A0ABY7G9I9_MYAAR</name>
<feature type="region of interest" description="Disordered" evidence="2">
    <location>
        <begin position="465"/>
        <end position="542"/>
    </location>
</feature>
<dbReference type="InterPro" id="IPR051235">
    <property type="entry name" value="CEP152/SHC-Transforming"/>
</dbReference>
<evidence type="ECO:0000256" key="1">
    <source>
        <dbReference type="SAM" id="Coils"/>
    </source>
</evidence>
<sequence length="2690" mass="316529">MSNISLGGNHGHSINFDGASLQNEQEAEYRKEEEAQQNELRALLSNAFDDLIDDDDILSITSDDGTDSRNVSLVRRHSNDSMGRPSLDDMNKNRIDEQPEQDWTHTSNDLQQHQRSNQGHDPRNLNRIPQPQRARFEPLSRTQELPRGQIDLLRASVESLPAYPSAGHDEIQGHGHGNFDNHSIPSRHGSRDHLDSDYHSNAEDNAQSVEFRGHVYPLPSNQCHSQGQISRQTSHSDTRSEMSDRENTLRKSIEDFEKIKEAYQSHQLPVSIPQGQGHEHGFYSDSEVHAPIATHQHYHGTDQTFDPEQYHYPHPDQNQGQPVHHHGYGEHYHDNPHVHHEDTHHHFRNIYADRPYHTIGERGETEGGNVVLDSMGYYHPGYNQTHVYHGNQEIDQSEQRNQECLSQQTFNGSDPGYFSRVKDKASTILTNTTQQIANSQITNNSGVTTGRKLPQVKYRLQNVQGETKKDQNKGNSNSNSAVPNNGQENGRSHEARERVSEEGSYKVKYERDSGGTGSRKGDRRRVEENSEDVDKDFMDQVGSGDNQQLAQLQILYKARGRKIEELTNEMEVLKSDTSREMRILKHQLSVAKGEKQGSTKSLDSVQSLLQDARGENAQLVGRVNACESQIEGFKRGKEELIKKLQTAESTIETLHQHLEELGSSDTLTRARHDHEVVVGGLQKKYENEIKLLKENIDRLNESAQEKKEENAMLKQKLAESIKEHETAQISRAETINRLTQSLEESQKRCRNLLEASSSQEMSQMKIHLQQALAGRSISDEMCSSLQEEIQDLKEQVQMLESASNLGVSMATTHPTSSTTVFQDGNDSMADLGIKKTLDFDTPQGTPTNVKHISMIHHQHQHHSSADVVTSLKSELERCLVSNKQKRQEVTDLKEELRKVKKDMLEYKQRCERAELLTQEHKRRIADLESCINPGDKMNAIENRLKKDVENLKKEKRILLEDCEELQKRLEEVSNSEEKLTELNRELSRQISDMVKEYDMDKRQAVERAHRASEQVSETSRRKLQQELTIQFDGERSSIIARYEEELNNIREELKTAQDEIDRVKDEYCKLCEDMDKVKATLENEHADKLDKTVAEVKESMQQEIELAKLRTEEDCDKKKEDEIKELKEEFEKVKAELSEKIDIKIRDSNSTALDECREENRRAIEELKMEHEKEVKAAQEKFEAEIKAMKDILEMEKSNDMDKFEKEKSNEIEKLKKVIVDKELYISEKEQLFREKDKLLAEKESMLEKFRSDVGGKSSIIESLKNEYKTNFDSFRQELNDKSEEIEKLREELDRKIKAIEEMNSELANYEKLKEVLKCKNNELEKLRTEMEQSKSEIVAEKSAEIDKLKQELSETVELKTEELEKIRKEFERVELEKDNEIDRWRKEENEKDEVEHLRKEIDKNIQKDRQVENEMLRKEVINLKIELERLETDKQSEIDRLNRMKQTEIENIEKKRKAEVEKLKKDKQNEVERVVTEKEEELMMFKMAKEEEIAKLKKGKGVADADLLSKVRDRLNTSTDGADLNRTLENKVAMSKVVWLEEHRATRQAAIENAVRLAETELKMKMEEDLKNKTEARLEEAKEQWQNDSLSMLEEERRAWDSSKEEEISACLESERQKWARELEQRLEEEKQSWREFELETEKLKWASDFERKLEQEKEGWVRNMLEPAKRKWKHDFEEKLRMEKENWRCIELETEKLSLLQEYEKRLAMEKQSWINKILPEALEKEKRIWKAHTEDVLRKNQEKWRTVDLPKEMEKVKSQCLKEFETQLQSEHDRWRETEMVREVEAEREKWYKEIEGRLREERNNWKNCDLPEEIEKERKKWMKLMEQTLQKEKENWKTKDMPEQVQRVRQDLEAEMENRLVQKLGTEKDRLQKESEAKVLEAIEEHQEACKQELTHAIAQEKEHLRERFDNAIAEEREHLKEKFGADLQERFVNEKKVWKEMVDQELSEKLEVEKEKWKRKSESDMNRKLESEKDKLKSLLNADFEKKLEAEVVKRLAIEKDKLRSSLRADFEKKFEFEKKLIREQLEEDFDEHMKNEIDRLKEKFEQDAREDFDHLKSKFDNERGEELERLRMQLEEETQMNLDNERELMHLKSDRELGRKLEQEEEKWKNDFEKELSQKLQNEEIKWKEMIEKDIEARLREEKSKWGKELEEEKEKWNKEKAEDLGKTVKKETEKLRQELEDEKMEEIRKAVEDTEDRLKSELDEDMEKFRVEVEQEFHNRIEHEVTMAVEESREDWNREYMMEMSINTTSAEASQGLLKETKTEAEYRQFLDEHKDTLDKALKAAREQHNQDKDHHENLAELEKERIMWFDERDRLLQDIADRDSLLGKADVHLSKEVDKLRSELQAAYQRRLEAEMTSFRQKMESEYARVNNSEQKEKLLLEKQLSEINTELNKLKNQLHDERTKHGDEMKDMKQKLNEIEKKLEDHSRLEGELMKAKELLKGYKDELTDHQEKIEKLKSEKEELTVKLNKTSQSLDKHQTELQTKSSTLENMEASFRKDLSAYKHKLEEANNRIIKTEKHLHEMKLKYRTELESLRKALEAENDTAMNAMKNKMIELQKKHVEIVDQLKKKHLAEREQATLESKLLAVEEALDQLSSNPSSRSTTPKSDEFILDERQLKSRSRSASRDAGISPKGALKIGVPQLVLFLAGESPVLSGDGLFEPPLGELLAGGETQKFGGKT</sequence>
<proteinExistence type="predicted"/>
<feature type="coiled-coil region" evidence="1">
    <location>
        <begin position="1222"/>
        <end position="1481"/>
    </location>
</feature>
<protein>
    <submittedName>
        <fullName evidence="3">CE152-like protein</fullName>
    </submittedName>
</protein>
<dbReference type="Proteomes" id="UP001164746">
    <property type="component" value="Chromosome 16"/>
</dbReference>
<feature type="compositionally biased region" description="Polar residues" evidence="2">
    <location>
        <begin position="104"/>
        <end position="117"/>
    </location>
</feature>
<feature type="compositionally biased region" description="Basic and acidic residues" evidence="2">
    <location>
        <begin position="327"/>
        <end position="344"/>
    </location>
</feature>
<feature type="coiled-coil region" evidence="1">
    <location>
        <begin position="2036"/>
        <end position="2093"/>
    </location>
</feature>
<feature type="coiled-coil region" evidence="1">
    <location>
        <begin position="1109"/>
        <end position="1188"/>
    </location>
</feature>